<dbReference type="AlphaFoldDB" id="M1DJB9"/>
<reference evidence="2" key="2">
    <citation type="submission" date="2015-06" db="UniProtKB">
        <authorList>
            <consortium name="EnsemblPlants"/>
        </authorList>
    </citation>
    <scope>IDENTIFICATION</scope>
    <source>
        <strain evidence="2">DM1-3 516 R44</strain>
    </source>
</reference>
<proteinExistence type="predicted"/>
<evidence type="ECO:0000313" key="2">
    <source>
        <dbReference type="EnsemblPlants" id="PGSC0003DMT400089980"/>
    </source>
</evidence>
<feature type="region of interest" description="Disordered" evidence="1">
    <location>
        <begin position="88"/>
        <end position="108"/>
    </location>
</feature>
<dbReference type="PaxDb" id="4113-PGSC0003DMT400089980"/>
<accession>M1DJB9</accession>
<evidence type="ECO:0000313" key="3">
    <source>
        <dbReference type="Proteomes" id="UP000011115"/>
    </source>
</evidence>
<organism evidence="2 3">
    <name type="scientific">Solanum tuberosum</name>
    <name type="common">Potato</name>
    <dbReference type="NCBI Taxonomy" id="4113"/>
    <lineage>
        <taxon>Eukaryota</taxon>
        <taxon>Viridiplantae</taxon>
        <taxon>Streptophyta</taxon>
        <taxon>Embryophyta</taxon>
        <taxon>Tracheophyta</taxon>
        <taxon>Spermatophyta</taxon>
        <taxon>Magnoliopsida</taxon>
        <taxon>eudicotyledons</taxon>
        <taxon>Gunneridae</taxon>
        <taxon>Pentapetalae</taxon>
        <taxon>asterids</taxon>
        <taxon>lamiids</taxon>
        <taxon>Solanales</taxon>
        <taxon>Solanaceae</taxon>
        <taxon>Solanoideae</taxon>
        <taxon>Solaneae</taxon>
        <taxon>Solanum</taxon>
    </lineage>
</organism>
<keyword evidence="3" id="KW-1185">Reference proteome</keyword>
<reference evidence="3" key="1">
    <citation type="journal article" date="2011" name="Nature">
        <title>Genome sequence and analysis of the tuber crop potato.</title>
        <authorList>
            <consortium name="The Potato Genome Sequencing Consortium"/>
        </authorList>
    </citation>
    <scope>NUCLEOTIDE SEQUENCE [LARGE SCALE GENOMIC DNA]</scope>
    <source>
        <strain evidence="3">cv. DM1-3 516 R44</strain>
    </source>
</reference>
<dbReference type="EnsemblPlants" id="PGSC0003DMT400089980">
    <property type="protein sequence ID" value="PGSC0003DMT400089980"/>
    <property type="gene ID" value="PGSC0003DMG400039551"/>
</dbReference>
<evidence type="ECO:0000256" key="1">
    <source>
        <dbReference type="SAM" id="MobiDB-lite"/>
    </source>
</evidence>
<dbReference type="Gramene" id="PGSC0003DMT400089980">
    <property type="protein sequence ID" value="PGSC0003DMT400089980"/>
    <property type="gene ID" value="PGSC0003DMG400039551"/>
</dbReference>
<dbReference type="Proteomes" id="UP000011115">
    <property type="component" value="Unassembled WGS sequence"/>
</dbReference>
<name>M1DJB9_SOLTU</name>
<evidence type="ECO:0008006" key="4">
    <source>
        <dbReference type="Google" id="ProtNLM"/>
    </source>
</evidence>
<sequence length="136" mass="14944">MGHGGACEGEAVNPPRLPKMETLPRATKLLVKAPIGHGRGHGLDLGLRANWWQAKPLVKDHGCHHELEEKERVQARIKDMTTRRAFARRTEGENVDQGAPPQAPKAHQAPVVPLAEKATNAEFRTILQVLGQDMTT</sequence>
<dbReference type="HOGENOM" id="CLU_1879067_0_0_1"/>
<dbReference type="InParanoid" id="M1DJB9"/>
<protein>
    <recommendedName>
        <fullName evidence="4">Integrase core domain containing protein</fullName>
    </recommendedName>
</protein>